<dbReference type="GO" id="GO:0072686">
    <property type="term" value="C:mitotic spindle"/>
    <property type="evidence" value="ECO:0007669"/>
    <property type="project" value="TreeGrafter"/>
</dbReference>
<feature type="coiled-coil region" evidence="7">
    <location>
        <begin position="50"/>
        <end position="105"/>
    </location>
</feature>
<accession>A0A2P5CZZ6</accession>
<comment type="subcellular location">
    <subcellularLocation>
        <location evidence="1">Nucleus</location>
    </subcellularLocation>
</comment>
<evidence type="ECO:0000256" key="5">
    <source>
        <dbReference type="ARBA" id="ARBA00023242"/>
    </source>
</evidence>
<dbReference type="GO" id="GO:0051301">
    <property type="term" value="P:cell division"/>
    <property type="evidence" value="ECO:0007669"/>
    <property type="project" value="UniProtKB-KW"/>
</dbReference>
<dbReference type="PANTHER" id="PTHR23168:SF0">
    <property type="entry name" value="MITOTIC SPINDLE ASSEMBLY CHECKPOINT PROTEIN MAD1"/>
    <property type="match status" value="1"/>
</dbReference>
<sequence>MVTDERDNLRNIVNELKKSKSSEAGDQEASGFGTLVQDLESSLAKKDCYFKELETSLSEQKEANNRQYEEVKMLNERLNNEARRIKSLERENDRLRSEISLWESKVGSNNILRITDIVVVLGPPIALLEGSDGF</sequence>
<keyword evidence="9" id="KW-1185">Reference proteome</keyword>
<dbReference type="OrthoDB" id="1185674at2759"/>
<dbReference type="EMBL" id="JXTB01000078">
    <property type="protein sequence ID" value="PON66619.1"/>
    <property type="molecule type" value="Genomic_DNA"/>
</dbReference>
<dbReference type="GO" id="GO:0005635">
    <property type="term" value="C:nuclear envelope"/>
    <property type="evidence" value="ECO:0007669"/>
    <property type="project" value="TreeGrafter"/>
</dbReference>
<dbReference type="GO" id="GO:0007094">
    <property type="term" value="P:mitotic spindle assembly checkpoint signaling"/>
    <property type="evidence" value="ECO:0007669"/>
    <property type="project" value="InterPro"/>
</dbReference>
<gene>
    <name evidence="8" type="ORF">PanWU01x14_108610</name>
</gene>
<evidence type="ECO:0000313" key="8">
    <source>
        <dbReference type="EMBL" id="PON66619.1"/>
    </source>
</evidence>
<dbReference type="SUPFAM" id="SSF75704">
    <property type="entry name" value="Mitotic arrest deficient-like 1, Mad1"/>
    <property type="match status" value="1"/>
</dbReference>
<keyword evidence="5" id="KW-0539">Nucleus</keyword>
<dbReference type="GO" id="GO:0000776">
    <property type="term" value="C:kinetochore"/>
    <property type="evidence" value="ECO:0007669"/>
    <property type="project" value="TreeGrafter"/>
</dbReference>
<proteinExistence type="inferred from homology"/>
<dbReference type="PANTHER" id="PTHR23168">
    <property type="entry name" value="MITOTIC SPINDLE ASSEMBLY CHECKPOINT PROTEIN MAD1 MITOTIC ARREST DEFICIENT-LIKE PROTEIN 1"/>
    <property type="match status" value="1"/>
</dbReference>
<dbReference type="GO" id="GO:0051315">
    <property type="term" value="P:attachment of mitotic spindle microtubules to kinetochore"/>
    <property type="evidence" value="ECO:0007669"/>
    <property type="project" value="TreeGrafter"/>
</dbReference>
<evidence type="ECO:0000256" key="2">
    <source>
        <dbReference type="ARBA" id="ARBA00008029"/>
    </source>
</evidence>
<evidence type="ECO:0000256" key="4">
    <source>
        <dbReference type="ARBA" id="ARBA00022776"/>
    </source>
</evidence>
<dbReference type="Proteomes" id="UP000237105">
    <property type="component" value="Unassembled WGS sequence"/>
</dbReference>
<evidence type="ECO:0000256" key="3">
    <source>
        <dbReference type="ARBA" id="ARBA00022618"/>
    </source>
</evidence>
<dbReference type="AlphaFoldDB" id="A0A2P5CZZ6"/>
<comment type="similarity">
    <text evidence="2">Belongs to the MAD1 family.</text>
</comment>
<evidence type="ECO:0000256" key="1">
    <source>
        <dbReference type="ARBA" id="ARBA00004123"/>
    </source>
</evidence>
<keyword evidence="3" id="KW-0132">Cell division</keyword>
<keyword evidence="6" id="KW-0131">Cell cycle</keyword>
<keyword evidence="7" id="KW-0175">Coiled coil</keyword>
<dbReference type="STRING" id="3476.A0A2P5CZZ6"/>
<evidence type="ECO:0000313" key="9">
    <source>
        <dbReference type="Proteomes" id="UP000237105"/>
    </source>
</evidence>
<comment type="caution">
    <text evidence="8">The sequence shown here is derived from an EMBL/GenBank/DDBJ whole genome shotgun (WGS) entry which is preliminary data.</text>
</comment>
<organism evidence="8 9">
    <name type="scientific">Parasponia andersonii</name>
    <name type="common">Sponia andersonii</name>
    <dbReference type="NCBI Taxonomy" id="3476"/>
    <lineage>
        <taxon>Eukaryota</taxon>
        <taxon>Viridiplantae</taxon>
        <taxon>Streptophyta</taxon>
        <taxon>Embryophyta</taxon>
        <taxon>Tracheophyta</taxon>
        <taxon>Spermatophyta</taxon>
        <taxon>Magnoliopsida</taxon>
        <taxon>eudicotyledons</taxon>
        <taxon>Gunneridae</taxon>
        <taxon>Pentapetalae</taxon>
        <taxon>rosids</taxon>
        <taxon>fabids</taxon>
        <taxon>Rosales</taxon>
        <taxon>Cannabaceae</taxon>
        <taxon>Parasponia</taxon>
    </lineage>
</organism>
<keyword evidence="4" id="KW-0498">Mitosis</keyword>
<protein>
    <submittedName>
        <fullName evidence="8">Uncharacterized protein</fullName>
    </submittedName>
</protein>
<evidence type="ECO:0000256" key="6">
    <source>
        <dbReference type="ARBA" id="ARBA00023306"/>
    </source>
</evidence>
<evidence type="ECO:0000256" key="7">
    <source>
        <dbReference type="SAM" id="Coils"/>
    </source>
</evidence>
<name>A0A2P5CZZ6_PARAD</name>
<dbReference type="InterPro" id="IPR008672">
    <property type="entry name" value="Mad1"/>
</dbReference>
<reference evidence="9" key="1">
    <citation type="submission" date="2016-06" db="EMBL/GenBank/DDBJ databases">
        <title>Parallel loss of symbiosis genes in relatives of nitrogen-fixing non-legume Parasponia.</title>
        <authorList>
            <person name="Van Velzen R."/>
            <person name="Holmer R."/>
            <person name="Bu F."/>
            <person name="Rutten L."/>
            <person name="Van Zeijl A."/>
            <person name="Liu W."/>
            <person name="Santuari L."/>
            <person name="Cao Q."/>
            <person name="Sharma T."/>
            <person name="Shen D."/>
            <person name="Roswanjaya Y."/>
            <person name="Wardhani T."/>
            <person name="Kalhor M.S."/>
            <person name="Jansen J."/>
            <person name="Van den Hoogen J."/>
            <person name="Gungor B."/>
            <person name="Hartog M."/>
            <person name="Hontelez J."/>
            <person name="Verver J."/>
            <person name="Yang W.-C."/>
            <person name="Schijlen E."/>
            <person name="Repin R."/>
            <person name="Schilthuizen M."/>
            <person name="Schranz E."/>
            <person name="Heidstra R."/>
            <person name="Miyata K."/>
            <person name="Fedorova E."/>
            <person name="Kohlen W."/>
            <person name="Bisseling T."/>
            <person name="Smit S."/>
            <person name="Geurts R."/>
        </authorList>
    </citation>
    <scope>NUCLEOTIDE SEQUENCE [LARGE SCALE GENOMIC DNA]</scope>
    <source>
        <strain evidence="9">cv. WU1-14</strain>
    </source>
</reference>